<dbReference type="InterPro" id="IPR050924">
    <property type="entry name" value="Peroxiredoxin_BCP/PrxQ"/>
</dbReference>
<dbReference type="Pfam" id="PF00578">
    <property type="entry name" value="AhpC-TSA"/>
    <property type="match status" value="1"/>
</dbReference>
<evidence type="ECO:0000256" key="2">
    <source>
        <dbReference type="ARBA" id="ARBA00022559"/>
    </source>
</evidence>
<comment type="similarity">
    <text evidence="8">Belongs to the peroxiredoxin family. BCP/PrxQ subfamily.</text>
</comment>
<dbReference type="RefSeq" id="XP_020115473.1">
    <property type="nucleotide sequence ID" value="XM_020265351.1"/>
</dbReference>
<gene>
    <name evidence="11" type="ORF">UA08_09419</name>
</gene>
<dbReference type="Gene3D" id="3.40.30.10">
    <property type="entry name" value="Glutaredoxin"/>
    <property type="match status" value="1"/>
</dbReference>
<evidence type="ECO:0000313" key="12">
    <source>
        <dbReference type="Proteomes" id="UP000214365"/>
    </source>
</evidence>
<organism evidence="11 12">
    <name type="scientific">Talaromyces atroroseus</name>
    <dbReference type="NCBI Taxonomy" id="1441469"/>
    <lineage>
        <taxon>Eukaryota</taxon>
        <taxon>Fungi</taxon>
        <taxon>Dikarya</taxon>
        <taxon>Ascomycota</taxon>
        <taxon>Pezizomycotina</taxon>
        <taxon>Eurotiomycetes</taxon>
        <taxon>Eurotiomycetidae</taxon>
        <taxon>Eurotiales</taxon>
        <taxon>Trichocomaceae</taxon>
        <taxon>Talaromyces</taxon>
        <taxon>Talaromyces sect. Trachyspermi</taxon>
    </lineage>
</organism>
<dbReference type="GO" id="GO:0008379">
    <property type="term" value="F:thioredoxin peroxidase activity"/>
    <property type="evidence" value="ECO:0007669"/>
    <property type="project" value="TreeGrafter"/>
</dbReference>
<evidence type="ECO:0000256" key="4">
    <source>
        <dbReference type="ARBA" id="ARBA00023002"/>
    </source>
</evidence>
<evidence type="ECO:0000256" key="7">
    <source>
        <dbReference type="ARBA" id="ARBA00032824"/>
    </source>
</evidence>
<dbReference type="PANTHER" id="PTHR42801">
    <property type="entry name" value="THIOREDOXIN-DEPENDENT PEROXIDE REDUCTASE"/>
    <property type="match status" value="1"/>
</dbReference>
<keyword evidence="3" id="KW-0049">Antioxidant</keyword>
<evidence type="ECO:0000259" key="10">
    <source>
        <dbReference type="PROSITE" id="PS51352"/>
    </source>
</evidence>
<evidence type="ECO:0000256" key="5">
    <source>
        <dbReference type="ARBA" id="ARBA00023157"/>
    </source>
</evidence>
<feature type="domain" description="Thioredoxin" evidence="10">
    <location>
        <begin position="43"/>
        <end position="214"/>
    </location>
</feature>
<dbReference type="CDD" id="cd02970">
    <property type="entry name" value="PRX_like2"/>
    <property type="match status" value="1"/>
</dbReference>
<sequence length="214" mass="23930">MSLTKELENTYAEFQKNAPQPVLDTFGSGVQALSDAFDPSKVIQIGQEFPDFELQDATGKFVTRDSLLKEGALLVSFYRGEWCPFCNLELRALQKHLPEFKAKGVSLVAISPQLADESLSTAEKNRLEFSVLSDVGNRLASQLGIVWSQPEAFRPIFEGFQIDWKRSYGDDSLEVPIPATILVNKDGVVRNTFIDPAYTKRLEPQVALEWASKL</sequence>
<comment type="caution">
    <text evidence="11">The sequence shown here is derived from an EMBL/GenBank/DDBJ whole genome shotgun (WGS) entry which is preliminary data.</text>
</comment>
<evidence type="ECO:0000256" key="3">
    <source>
        <dbReference type="ARBA" id="ARBA00022862"/>
    </source>
</evidence>
<dbReference type="GO" id="GO:0045454">
    <property type="term" value="P:cell redox homeostasis"/>
    <property type="evidence" value="ECO:0007669"/>
    <property type="project" value="TreeGrafter"/>
</dbReference>
<keyword evidence="12" id="KW-1185">Reference proteome</keyword>
<dbReference type="Proteomes" id="UP000214365">
    <property type="component" value="Unassembled WGS sequence"/>
</dbReference>
<evidence type="ECO:0000256" key="1">
    <source>
        <dbReference type="ARBA" id="ARBA00013017"/>
    </source>
</evidence>
<keyword evidence="5" id="KW-1015">Disulfide bond</keyword>
<evidence type="ECO:0000256" key="6">
    <source>
        <dbReference type="ARBA" id="ARBA00023284"/>
    </source>
</evidence>
<evidence type="ECO:0000256" key="9">
    <source>
        <dbReference type="ARBA" id="ARBA00049091"/>
    </source>
</evidence>
<keyword evidence="4" id="KW-0560">Oxidoreductase</keyword>
<evidence type="ECO:0000313" key="11">
    <source>
        <dbReference type="EMBL" id="OKL55352.1"/>
    </source>
</evidence>
<keyword evidence="2" id="KW-0575">Peroxidase</keyword>
<dbReference type="PANTHER" id="PTHR42801:SF7">
    <property type="entry name" value="SLL1159 PROTEIN"/>
    <property type="match status" value="1"/>
</dbReference>
<dbReference type="EMBL" id="LFMY01000022">
    <property type="protein sequence ID" value="OKL55352.1"/>
    <property type="molecule type" value="Genomic_DNA"/>
</dbReference>
<evidence type="ECO:0000256" key="8">
    <source>
        <dbReference type="ARBA" id="ARBA00038489"/>
    </source>
</evidence>
<dbReference type="AlphaFoldDB" id="A0A1Q5Q692"/>
<dbReference type="OrthoDB" id="338622at2759"/>
<protein>
    <recommendedName>
        <fullName evidence="1">thioredoxin-dependent peroxiredoxin</fullName>
        <ecNumber evidence="1">1.11.1.24</ecNumber>
    </recommendedName>
    <alternativeName>
        <fullName evidence="7">Thioredoxin peroxidase</fullName>
    </alternativeName>
</protein>
<dbReference type="InterPro" id="IPR036249">
    <property type="entry name" value="Thioredoxin-like_sf"/>
</dbReference>
<proteinExistence type="inferred from homology"/>
<accession>A0A1Q5Q692</accession>
<dbReference type="EC" id="1.11.1.24" evidence="1"/>
<dbReference type="GO" id="GO:0034599">
    <property type="term" value="P:cellular response to oxidative stress"/>
    <property type="evidence" value="ECO:0007669"/>
    <property type="project" value="TreeGrafter"/>
</dbReference>
<name>A0A1Q5Q692_TALAT</name>
<dbReference type="STRING" id="1441469.A0A1Q5Q692"/>
<dbReference type="GeneID" id="31009175"/>
<comment type="catalytic activity">
    <reaction evidence="9">
        <text>a hydroperoxide + [thioredoxin]-dithiol = an alcohol + [thioredoxin]-disulfide + H2O</text>
        <dbReference type="Rhea" id="RHEA:62620"/>
        <dbReference type="Rhea" id="RHEA-COMP:10698"/>
        <dbReference type="Rhea" id="RHEA-COMP:10700"/>
        <dbReference type="ChEBI" id="CHEBI:15377"/>
        <dbReference type="ChEBI" id="CHEBI:29950"/>
        <dbReference type="ChEBI" id="CHEBI:30879"/>
        <dbReference type="ChEBI" id="CHEBI:35924"/>
        <dbReference type="ChEBI" id="CHEBI:50058"/>
        <dbReference type="EC" id="1.11.1.24"/>
    </reaction>
</comment>
<dbReference type="PROSITE" id="PS51352">
    <property type="entry name" value="THIOREDOXIN_2"/>
    <property type="match status" value="1"/>
</dbReference>
<dbReference type="SUPFAM" id="SSF52833">
    <property type="entry name" value="Thioredoxin-like"/>
    <property type="match status" value="1"/>
</dbReference>
<dbReference type="InterPro" id="IPR000866">
    <property type="entry name" value="AhpC/TSA"/>
</dbReference>
<dbReference type="GO" id="GO:0005737">
    <property type="term" value="C:cytoplasm"/>
    <property type="evidence" value="ECO:0007669"/>
    <property type="project" value="TreeGrafter"/>
</dbReference>
<dbReference type="InterPro" id="IPR013766">
    <property type="entry name" value="Thioredoxin_domain"/>
</dbReference>
<keyword evidence="6" id="KW-0676">Redox-active center</keyword>
<reference evidence="11 12" key="1">
    <citation type="submission" date="2015-06" db="EMBL/GenBank/DDBJ databases">
        <title>Talaromyces atroroseus IBT 11181 draft genome.</title>
        <authorList>
            <person name="Rasmussen K.B."/>
            <person name="Rasmussen S."/>
            <person name="Petersen B."/>
            <person name="Sicheritz-Ponten T."/>
            <person name="Mortensen U.H."/>
            <person name="Thrane U."/>
        </authorList>
    </citation>
    <scope>NUCLEOTIDE SEQUENCE [LARGE SCALE GENOMIC DNA]</scope>
    <source>
        <strain evidence="11 12">IBT 11181</strain>
    </source>
</reference>